<organism evidence="4 5">
    <name type="scientific">Paraphoma chrysanthemicola</name>
    <dbReference type="NCBI Taxonomy" id="798071"/>
    <lineage>
        <taxon>Eukaryota</taxon>
        <taxon>Fungi</taxon>
        <taxon>Dikarya</taxon>
        <taxon>Ascomycota</taxon>
        <taxon>Pezizomycotina</taxon>
        <taxon>Dothideomycetes</taxon>
        <taxon>Pleosporomycetidae</taxon>
        <taxon>Pleosporales</taxon>
        <taxon>Pleosporineae</taxon>
        <taxon>Phaeosphaeriaceae</taxon>
        <taxon>Paraphoma</taxon>
    </lineage>
</organism>
<accession>A0A8K0W467</accession>
<gene>
    <name evidence="4" type="ORF">FB567DRAFT_512478</name>
</gene>
<dbReference type="OrthoDB" id="3940153at2759"/>
<dbReference type="PROSITE" id="PS50157">
    <property type="entry name" value="ZINC_FINGER_C2H2_2"/>
    <property type="match status" value="1"/>
</dbReference>
<evidence type="ECO:0000256" key="1">
    <source>
        <dbReference type="PROSITE-ProRule" id="PRU00042"/>
    </source>
</evidence>
<keyword evidence="5" id="KW-1185">Reference proteome</keyword>
<feature type="compositionally biased region" description="Polar residues" evidence="2">
    <location>
        <begin position="19"/>
        <end position="30"/>
    </location>
</feature>
<dbReference type="Gene3D" id="3.30.160.60">
    <property type="entry name" value="Classic Zinc Finger"/>
    <property type="match status" value="1"/>
</dbReference>
<sequence length="273" mass="30634">MSFGQHPHPQRRSQAHPLPTSQSPEASRQAWSGPWAHDPITGLIPPQSSRRRHPRLQPHKSSDSHPTSEHSYVYGSKGLSNATLSATTDTSWNPELGESVATLIPNETHKCAQYTLHQTYPASVNSIQLHEEGWEDTSCDQGSLVTRIEEDNSLSVQSQLATCACKLTPNRQPCPRPNIPDDYQTYSPTASLHPCAAPSHEYDVLVCPVLECEVRFSGQYGRGNLHRHVRLKHGAQERSYPCGQEDCQKSFKRQDARLKHWRRRHPGPHTAPL</sequence>
<protein>
    <recommendedName>
        <fullName evidence="3">C2H2-type domain-containing protein</fullName>
    </recommendedName>
</protein>
<evidence type="ECO:0000259" key="3">
    <source>
        <dbReference type="PROSITE" id="PS50157"/>
    </source>
</evidence>
<dbReference type="SUPFAM" id="SSF57667">
    <property type="entry name" value="beta-beta-alpha zinc fingers"/>
    <property type="match status" value="1"/>
</dbReference>
<feature type="compositionally biased region" description="Basic residues" evidence="2">
    <location>
        <begin position="49"/>
        <end position="58"/>
    </location>
</feature>
<name>A0A8K0W467_9PLEO</name>
<proteinExistence type="predicted"/>
<evidence type="ECO:0000256" key="2">
    <source>
        <dbReference type="SAM" id="MobiDB-lite"/>
    </source>
</evidence>
<keyword evidence="1" id="KW-0863">Zinc-finger</keyword>
<dbReference type="AlphaFoldDB" id="A0A8K0W467"/>
<dbReference type="SMART" id="SM00355">
    <property type="entry name" value="ZnF_C2H2"/>
    <property type="match status" value="2"/>
</dbReference>
<keyword evidence="1" id="KW-0862">Zinc</keyword>
<reference evidence="4" key="1">
    <citation type="journal article" date="2021" name="Nat. Commun.">
        <title>Genetic determinants of endophytism in the Arabidopsis root mycobiome.</title>
        <authorList>
            <person name="Mesny F."/>
            <person name="Miyauchi S."/>
            <person name="Thiergart T."/>
            <person name="Pickel B."/>
            <person name="Atanasova L."/>
            <person name="Karlsson M."/>
            <person name="Huettel B."/>
            <person name="Barry K.W."/>
            <person name="Haridas S."/>
            <person name="Chen C."/>
            <person name="Bauer D."/>
            <person name="Andreopoulos W."/>
            <person name="Pangilinan J."/>
            <person name="LaButti K."/>
            <person name="Riley R."/>
            <person name="Lipzen A."/>
            <person name="Clum A."/>
            <person name="Drula E."/>
            <person name="Henrissat B."/>
            <person name="Kohler A."/>
            <person name="Grigoriev I.V."/>
            <person name="Martin F.M."/>
            <person name="Hacquard S."/>
        </authorList>
    </citation>
    <scope>NUCLEOTIDE SEQUENCE</scope>
    <source>
        <strain evidence="4">MPI-SDFR-AT-0120</strain>
    </source>
</reference>
<dbReference type="Proteomes" id="UP000813461">
    <property type="component" value="Unassembled WGS sequence"/>
</dbReference>
<comment type="caution">
    <text evidence="4">The sequence shown here is derived from an EMBL/GenBank/DDBJ whole genome shotgun (WGS) entry which is preliminary data.</text>
</comment>
<feature type="domain" description="C2H2-type" evidence="3">
    <location>
        <begin position="240"/>
        <end position="270"/>
    </location>
</feature>
<evidence type="ECO:0000313" key="4">
    <source>
        <dbReference type="EMBL" id="KAH7095376.1"/>
    </source>
</evidence>
<dbReference type="PROSITE" id="PS00028">
    <property type="entry name" value="ZINC_FINGER_C2H2_1"/>
    <property type="match status" value="1"/>
</dbReference>
<dbReference type="EMBL" id="JAGMVJ010000001">
    <property type="protein sequence ID" value="KAH7095376.1"/>
    <property type="molecule type" value="Genomic_DNA"/>
</dbReference>
<feature type="region of interest" description="Disordered" evidence="2">
    <location>
        <begin position="1"/>
        <end position="75"/>
    </location>
</feature>
<dbReference type="InterPro" id="IPR036236">
    <property type="entry name" value="Znf_C2H2_sf"/>
</dbReference>
<evidence type="ECO:0000313" key="5">
    <source>
        <dbReference type="Proteomes" id="UP000813461"/>
    </source>
</evidence>
<dbReference type="InterPro" id="IPR013087">
    <property type="entry name" value="Znf_C2H2_type"/>
</dbReference>
<keyword evidence="1" id="KW-0479">Metal-binding</keyword>
<dbReference type="GO" id="GO:0008270">
    <property type="term" value="F:zinc ion binding"/>
    <property type="evidence" value="ECO:0007669"/>
    <property type="project" value="UniProtKB-KW"/>
</dbReference>